<proteinExistence type="predicted"/>
<evidence type="ECO:0000313" key="1">
    <source>
        <dbReference type="EMBL" id="MBB6041985.1"/>
    </source>
</evidence>
<organism evidence="1 2">
    <name type="scientific">Oribacterium sinus</name>
    <dbReference type="NCBI Taxonomy" id="237576"/>
    <lineage>
        <taxon>Bacteria</taxon>
        <taxon>Bacillati</taxon>
        <taxon>Bacillota</taxon>
        <taxon>Clostridia</taxon>
        <taxon>Lachnospirales</taxon>
        <taxon>Lachnospiraceae</taxon>
        <taxon>Oribacterium</taxon>
    </lineage>
</organism>
<dbReference type="AlphaFoldDB" id="A0A7W9SIC4"/>
<evidence type="ECO:0000313" key="2">
    <source>
        <dbReference type="Proteomes" id="UP000522163"/>
    </source>
</evidence>
<comment type="caution">
    <text evidence="1">The sequence shown here is derived from an EMBL/GenBank/DDBJ whole genome shotgun (WGS) entry which is preliminary data.</text>
</comment>
<name>A0A7W9SIC4_9FIRM</name>
<sequence>MGIALRCPIFLAFFKILWYDSEENLRPRFLEKKMDGKKKAILD</sequence>
<gene>
    <name evidence="1" type="ORF">HNQ46_001980</name>
</gene>
<protein>
    <submittedName>
        <fullName evidence="1">Uncharacterized protein</fullName>
    </submittedName>
</protein>
<accession>A0A7W9SIC4</accession>
<dbReference type="EMBL" id="JACHHH010000011">
    <property type="protein sequence ID" value="MBB6041985.1"/>
    <property type="molecule type" value="Genomic_DNA"/>
</dbReference>
<reference evidence="1 2" key="1">
    <citation type="submission" date="2020-08" db="EMBL/GenBank/DDBJ databases">
        <title>Genomic Encyclopedia of Type Strains, Phase IV (KMG-IV): sequencing the most valuable type-strain genomes for metagenomic binning, comparative biology and taxonomic classification.</title>
        <authorList>
            <person name="Goeker M."/>
        </authorList>
    </citation>
    <scope>NUCLEOTIDE SEQUENCE [LARGE SCALE GENOMIC DNA]</scope>
    <source>
        <strain evidence="1 2">DSM 17245</strain>
    </source>
</reference>
<dbReference type="Proteomes" id="UP000522163">
    <property type="component" value="Unassembled WGS sequence"/>
</dbReference>